<evidence type="ECO:0000256" key="12">
    <source>
        <dbReference type="ARBA" id="ARBA00034130"/>
    </source>
</evidence>
<gene>
    <name evidence="16" type="ORF">KC01_LOCUS12057</name>
</gene>
<feature type="transmembrane region" description="Helical" evidence="14">
    <location>
        <begin position="103"/>
        <end position="127"/>
    </location>
</feature>
<dbReference type="GO" id="GO:0006955">
    <property type="term" value="P:immune response"/>
    <property type="evidence" value="ECO:0007669"/>
    <property type="project" value="TreeGrafter"/>
</dbReference>
<feature type="transmembrane region" description="Helical" evidence="14">
    <location>
        <begin position="51"/>
        <end position="72"/>
    </location>
</feature>
<feature type="domain" description="G-protein coupled receptors family 1 profile" evidence="15">
    <location>
        <begin position="63"/>
        <end position="333"/>
    </location>
</feature>
<organism evidence="16 17">
    <name type="scientific">Knipowitschia caucasica</name>
    <name type="common">Caucasian dwarf goby</name>
    <name type="synonym">Pomatoschistus caucasicus</name>
    <dbReference type="NCBI Taxonomy" id="637954"/>
    <lineage>
        <taxon>Eukaryota</taxon>
        <taxon>Metazoa</taxon>
        <taxon>Chordata</taxon>
        <taxon>Craniata</taxon>
        <taxon>Vertebrata</taxon>
        <taxon>Euteleostomi</taxon>
        <taxon>Actinopterygii</taxon>
        <taxon>Neopterygii</taxon>
        <taxon>Teleostei</taxon>
        <taxon>Neoteleostei</taxon>
        <taxon>Acanthomorphata</taxon>
        <taxon>Gobiaria</taxon>
        <taxon>Gobiiformes</taxon>
        <taxon>Gobioidei</taxon>
        <taxon>Gobiidae</taxon>
        <taxon>Gobiinae</taxon>
        <taxon>Knipowitschia</taxon>
    </lineage>
</organism>
<keyword evidence="6 13" id="KW-0297">G-protein coupled receptor</keyword>
<keyword evidence="3" id="KW-0145">Chemotaxis</keyword>
<dbReference type="GO" id="GO:0016493">
    <property type="term" value="F:C-C chemokine receptor activity"/>
    <property type="evidence" value="ECO:0007669"/>
    <property type="project" value="TreeGrafter"/>
</dbReference>
<dbReference type="SUPFAM" id="SSF81321">
    <property type="entry name" value="Family A G protein-coupled receptor-like"/>
    <property type="match status" value="1"/>
</dbReference>
<dbReference type="EMBL" id="OZ035837">
    <property type="protein sequence ID" value="CAL1581293.1"/>
    <property type="molecule type" value="Genomic_DNA"/>
</dbReference>
<dbReference type="PRINTS" id="PR00237">
    <property type="entry name" value="GPCRRHODOPSN"/>
</dbReference>
<dbReference type="PROSITE" id="PS00237">
    <property type="entry name" value="G_PROTEIN_RECEP_F1_1"/>
    <property type="match status" value="1"/>
</dbReference>
<accession>A0AAV2JUB4</accession>
<dbReference type="InterPro" id="IPR050119">
    <property type="entry name" value="CCR1-9-like"/>
</dbReference>
<evidence type="ECO:0000256" key="6">
    <source>
        <dbReference type="ARBA" id="ARBA00023040"/>
    </source>
</evidence>
<keyword evidence="9 13" id="KW-0675">Receptor</keyword>
<evidence type="ECO:0000313" key="17">
    <source>
        <dbReference type="Proteomes" id="UP001497482"/>
    </source>
</evidence>
<evidence type="ECO:0000256" key="10">
    <source>
        <dbReference type="ARBA" id="ARBA00023180"/>
    </source>
</evidence>
<evidence type="ECO:0000256" key="2">
    <source>
        <dbReference type="ARBA" id="ARBA00022475"/>
    </source>
</evidence>
<feature type="transmembrane region" description="Helical" evidence="14">
    <location>
        <begin position="269"/>
        <end position="286"/>
    </location>
</feature>
<feature type="transmembrane region" description="Helical" evidence="14">
    <location>
        <begin position="316"/>
        <end position="336"/>
    </location>
</feature>
<keyword evidence="10" id="KW-0325">Glycoprotein</keyword>
<dbReference type="AlphaFoldDB" id="A0AAV2JUB4"/>
<evidence type="ECO:0000256" key="14">
    <source>
        <dbReference type="SAM" id="Phobius"/>
    </source>
</evidence>
<dbReference type="Proteomes" id="UP001497482">
    <property type="component" value="Chromosome 15"/>
</dbReference>
<evidence type="ECO:0000256" key="9">
    <source>
        <dbReference type="ARBA" id="ARBA00023170"/>
    </source>
</evidence>
<evidence type="ECO:0000256" key="3">
    <source>
        <dbReference type="ARBA" id="ARBA00022500"/>
    </source>
</evidence>
<comment type="subunit">
    <text evidence="12">Interacts with IL8. Interacts with GNAI2.</text>
</comment>
<comment type="subcellular location">
    <subcellularLocation>
        <location evidence="1">Cell membrane</location>
        <topology evidence="1">Multi-pass membrane protein</topology>
    </subcellularLocation>
</comment>
<proteinExistence type="inferred from homology"/>
<evidence type="ECO:0000256" key="1">
    <source>
        <dbReference type="ARBA" id="ARBA00004651"/>
    </source>
</evidence>
<keyword evidence="8" id="KW-1015">Disulfide bond</keyword>
<evidence type="ECO:0000313" key="16">
    <source>
        <dbReference type="EMBL" id="CAL1581293.1"/>
    </source>
</evidence>
<dbReference type="Pfam" id="PF00001">
    <property type="entry name" value="7tm_1"/>
    <property type="match status" value="1"/>
</dbReference>
<dbReference type="GO" id="GO:0007204">
    <property type="term" value="P:positive regulation of cytosolic calcium ion concentration"/>
    <property type="evidence" value="ECO:0007669"/>
    <property type="project" value="TreeGrafter"/>
</dbReference>
<evidence type="ECO:0000256" key="13">
    <source>
        <dbReference type="RuleBase" id="RU000688"/>
    </source>
</evidence>
<dbReference type="PRINTS" id="PR00427">
    <property type="entry name" value="INTRLEUKIN8R"/>
</dbReference>
<reference evidence="16 17" key="1">
    <citation type="submission" date="2024-04" db="EMBL/GenBank/DDBJ databases">
        <authorList>
            <person name="Waldvogel A.-M."/>
            <person name="Schoenle A."/>
        </authorList>
    </citation>
    <scope>NUCLEOTIDE SEQUENCE [LARGE SCALE GENOMIC DNA]</scope>
</reference>
<feature type="transmembrane region" description="Helical" evidence="14">
    <location>
        <begin position="235"/>
        <end position="257"/>
    </location>
</feature>
<keyword evidence="11 13" id="KW-0807">Transducer</keyword>
<keyword evidence="2" id="KW-1003">Cell membrane</keyword>
<dbReference type="GO" id="GO:0009897">
    <property type="term" value="C:external side of plasma membrane"/>
    <property type="evidence" value="ECO:0007669"/>
    <property type="project" value="TreeGrafter"/>
</dbReference>
<dbReference type="InterPro" id="IPR017452">
    <property type="entry name" value="GPCR_Rhodpsn_7TM"/>
</dbReference>
<evidence type="ECO:0000256" key="7">
    <source>
        <dbReference type="ARBA" id="ARBA00023136"/>
    </source>
</evidence>
<sequence>MSDDLFLSLDFGLIYEELNFTYNMSGFVPDPATLQCAHLTVSDAATVVLTVFYALVFAVALPGNLCVCAVLVRGRQPLPLQPLPPHPVSPRLLLPQPLPPSDLFLLHLALADLLLAATLPFWAVSLWRGWVFGDVLCKTVSTLQELSFYSSVLFLSVISVDRYLVIVRSVQTRRGRRALSRMACAAVWALGALLSLPALLSAASQTQGSVSVCREHYDPRSADMWRLATRTLRHALGFLLPLAMMLTCYGVTVRRLLQMRRGFQKHRAMRLLVCVVLGFLLCWSPYHVALMVDTLLRARLLLHDCGVRLSVDRAVLATHAMGLLHSAINPLLYAFVGQNFRSRCAQLMRHCGARTVTSRSSRSSVSEVTAN</sequence>
<evidence type="ECO:0000256" key="5">
    <source>
        <dbReference type="ARBA" id="ARBA00022989"/>
    </source>
</evidence>
<dbReference type="InterPro" id="IPR000276">
    <property type="entry name" value="GPCR_Rhodpsn"/>
</dbReference>
<keyword evidence="4 13" id="KW-0812">Transmembrane</keyword>
<name>A0AAV2JUB4_KNICA</name>
<keyword evidence="17" id="KW-1185">Reference proteome</keyword>
<dbReference type="PANTHER" id="PTHR10489:SF930">
    <property type="entry name" value="C-X-C CHEMOKINE RECEPTOR TYPE 1-LIKE"/>
    <property type="match status" value="1"/>
</dbReference>
<evidence type="ECO:0000256" key="4">
    <source>
        <dbReference type="ARBA" id="ARBA00022692"/>
    </source>
</evidence>
<evidence type="ECO:0000256" key="11">
    <source>
        <dbReference type="ARBA" id="ARBA00023224"/>
    </source>
</evidence>
<dbReference type="Gene3D" id="1.20.1070.10">
    <property type="entry name" value="Rhodopsin 7-helix transmembrane proteins"/>
    <property type="match status" value="1"/>
</dbReference>
<dbReference type="GO" id="GO:0019957">
    <property type="term" value="F:C-C chemokine binding"/>
    <property type="evidence" value="ECO:0007669"/>
    <property type="project" value="TreeGrafter"/>
</dbReference>
<dbReference type="PROSITE" id="PS50262">
    <property type="entry name" value="G_PROTEIN_RECEP_F1_2"/>
    <property type="match status" value="1"/>
</dbReference>
<protein>
    <recommendedName>
        <fullName evidence="15">G-protein coupled receptors family 1 profile domain-containing protein</fullName>
    </recommendedName>
</protein>
<keyword evidence="7 14" id="KW-0472">Membrane</keyword>
<feature type="transmembrane region" description="Helical" evidence="14">
    <location>
        <begin position="147"/>
        <end position="166"/>
    </location>
</feature>
<dbReference type="GO" id="GO:0016494">
    <property type="term" value="F:C-X-C chemokine receptor activity"/>
    <property type="evidence" value="ECO:0007669"/>
    <property type="project" value="InterPro"/>
</dbReference>
<dbReference type="GO" id="GO:0030593">
    <property type="term" value="P:neutrophil chemotaxis"/>
    <property type="evidence" value="ECO:0007669"/>
    <property type="project" value="TreeGrafter"/>
</dbReference>
<feature type="transmembrane region" description="Helical" evidence="14">
    <location>
        <begin position="178"/>
        <end position="200"/>
    </location>
</feature>
<dbReference type="PANTHER" id="PTHR10489">
    <property type="entry name" value="CELL ADHESION MOLECULE"/>
    <property type="match status" value="1"/>
</dbReference>
<evidence type="ECO:0000259" key="15">
    <source>
        <dbReference type="PROSITE" id="PS50262"/>
    </source>
</evidence>
<evidence type="ECO:0000256" key="8">
    <source>
        <dbReference type="ARBA" id="ARBA00023157"/>
    </source>
</evidence>
<dbReference type="InterPro" id="IPR000174">
    <property type="entry name" value="Chemokine_CXCR_1/2"/>
</dbReference>
<keyword evidence="5 14" id="KW-1133">Transmembrane helix</keyword>
<dbReference type="GO" id="GO:0019722">
    <property type="term" value="P:calcium-mediated signaling"/>
    <property type="evidence" value="ECO:0007669"/>
    <property type="project" value="TreeGrafter"/>
</dbReference>
<comment type="similarity">
    <text evidence="13">Belongs to the G-protein coupled receptor 1 family.</text>
</comment>